<dbReference type="GeneID" id="111597399"/>
<evidence type="ECO:0000259" key="2">
    <source>
        <dbReference type="Pfam" id="PF08336"/>
    </source>
</evidence>
<dbReference type="Gene3D" id="1.25.40.10">
    <property type="entry name" value="Tetratricopeptide repeat domain"/>
    <property type="match status" value="1"/>
</dbReference>
<keyword evidence="3" id="KW-1185">Reference proteome</keyword>
<reference evidence="4" key="1">
    <citation type="submission" date="2025-08" db="UniProtKB">
        <authorList>
            <consortium name="RefSeq"/>
        </authorList>
    </citation>
    <scope>IDENTIFICATION</scope>
    <source>
        <strain evidence="4">15085-1641.00</strain>
        <tissue evidence="4">Whole body</tissue>
    </source>
</reference>
<dbReference type="GO" id="GO:0005783">
    <property type="term" value="C:endoplasmic reticulum"/>
    <property type="evidence" value="ECO:0007669"/>
    <property type="project" value="InterPro"/>
</dbReference>
<organism evidence="3 4">
    <name type="scientific">Drosophila hydei</name>
    <name type="common">Fruit fly</name>
    <dbReference type="NCBI Taxonomy" id="7224"/>
    <lineage>
        <taxon>Eukaryota</taxon>
        <taxon>Metazoa</taxon>
        <taxon>Ecdysozoa</taxon>
        <taxon>Arthropoda</taxon>
        <taxon>Hexapoda</taxon>
        <taxon>Insecta</taxon>
        <taxon>Pterygota</taxon>
        <taxon>Neoptera</taxon>
        <taxon>Endopterygota</taxon>
        <taxon>Diptera</taxon>
        <taxon>Brachycera</taxon>
        <taxon>Muscomorpha</taxon>
        <taxon>Ephydroidea</taxon>
        <taxon>Drosophilidae</taxon>
        <taxon>Drosophila</taxon>
    </lineage>
</organism>
<dbReference type="OMA" id="WHNLHNS"/>
<dbReference type="GO" id="GO:0004656">
    <property type="term" value="F:procollagen-proline 4-dioxygenase activity"/>
    <property type="evidence" value="ECO:0007669"/>
    <property type="project" value="InterPro"/>
</dbReference>
<dbReference type="OrthoDB" id="420380at2759"/>
<name>A0A6J2SUD0_DROHY</name>
<dbReference type="InterPro" id="IPR011990">
    <property type="entry name" value="TPR-like_helical_dom_sf"/>
</dbReference>
<accession>A0A6J2SUD0</accession>
<proteinExistence type="predicted"/>
<evidence type="ECO:0000313" key="4">
    <source>
        <dbReference type="RefSeq" id="XP_030080741.1"/>
    </source>
</evidence>
<dbReference type="Pfam" id="PF08336">
    <property type="entry name" value="P4Ha_N"/>
    <property type="match status" value="1"/>
</dbReference>
<protein>
    <submittedName>
        <fullName evidence="4">Prolyl 4-hydroxylase subunit alpha-2-like isoform X1</fullName>
    </submittedName>
</protein>
<dbReference type="RefSeq" id="XP_030080741.1">
    <property type="nucleotide sequence ID" value="XM_030224881.1"/>
</dbReference>
<evidence type="ECO:0000256" key="1">
    <source>
        <dbReference type="SAM" id="Coils"/>
    </source>
</evidence>
<gene>
    <name evidence="4" type="primary">LOC111597399</name>
</gene>
<keyword evidence="1" id="KW-0175">Coiled coil</keyword>
<feature type="domain" description="Prolyl 4-hydroxylase N-terminal" evidence="2">
    <location>
        <begin position="13"/>
        <end position="142"/>
    </location>
</feature>
<dbReference type="Proteomes" id="UP000504633">
    <property type="component" value="Unplaced"/>
</dbReference>
<sequence length="385" mass="45156">MKNLVKEKSYAASTEVLKVLLNYEEMLEDNLHDYVMELKTKLDLTQQAVENFRNEASRMSADFETFRSNPLSSFALIRHQQKDWHKWALFMKQKIGEAHIAYAQHLRSKLPTAVDLQDANRNIELLIKYYQLSPKELAEGTLLQYSQPDSALSSLDCYALGMFNYVQKEYLKSEVWFNISLSLYDTSQKDKYNVYNFSEKNLHKWLGVLLVRRREHTLGMWHLNQALDIIDYDDEMVSMAIIREHCSAGFRRPTHLHCRYNNFMTPFLRIAPLKMEELSLDPLILLYHKAIYNSEIESLLNRSLNLNPPLAHEEQLSPLRDLDQTIKERVVDMSGLNMDHSEVFHLNNDDIGVGFHLEEDELLETADRPRNRIAGVLFYVRIFSF</sequence>
<evidence type="ECO:0000313" key="3">
    <source>
        <dbReference type="Proteomes" id="UP000504633"/>
    </source>
</evidence>
<dbReference type="InterPro" id="IPR013547">
    <property type="entry name" value="P4H_N"/>
</dbReference>
<dbReference type="AlphaFoldDB" id="A0A6J2SUD0"/>
<dbReference type="Gene3D" id="6.10.140.1460">
    <property type="match status" value="1"/>
</dbReference>
<feature type="coiled-coil region" evidence="1">
    <location>
        <begin position="35"/>
        <end position="62"/>
    </location>
</feature>